<dbReference type="PANTHER" id="PTHR30576">
    <property type="entry name" value="COLANIC BIOSYNTHESIS UDP-GLUCOSE LIPID CARRIER TRANSFERASE"/>
    <property type="match status" value="1"/>
</dbReference>
<dbReference type="STRING" id="1165689.SAMN02927914_04422"/>
<sequence length="194" mass="21341">MALPHGFGRERYQPFMKTAKQIFDLVGAALLLLVTSPVFLLAVLAVRASSPGPAIFSQTRVGRDGTLFRCHKLRTMYVGTPSLPSHETPANAVTSVGEVLRKFKLDELPQFWNVLKGEMSLVGPRPCLPTQTELIEYRRRLGVLSALPGITGMAQIRGIDMSSPALLAETDAAYLRTASLWLDLRILFGTLYRG</sequence>
<dbReference type="AlphaFoldDB" id="A0A1G5Z8D0"/>
<name>A0A1G5Z8D0_9HYPH</name>
<evidence type="ECO:0000313" key="5">
    <source>
        <dbReference type="Proteomes" id="UP000198588"/>
    </source>
</evidence>
<accession>A0A1G5Z8D0</accession>
<evidence type="ECO:0000313" key="4">
    <source>
        <dbReference type="EMBL" id="SDA91024.1"/>
    </source>
</evidence>
<proteinExistence type="inferred from homology"/>
<dbReference type="InterPro" id="IPR003362">
    <property type="entry name" value="Bact_transf"/>
</dbReference>
<reference evidence="4 5" key="1">
    <citation type="submission" date="2016-10" db="EMBL/GenBank/DDBJ databases">
        <authorList>
            <person name="de Groot N.N."/>
        </authorList>
    </citation>
    <scope>NUCLEOTIDE SEQUENCE [LARGE SCALE GENOMIC DNA]</scope>
    <source>
        <strain evidence="4 5">CGMCC 1.12097</strain>
    </source>
</reference>
<dbReference type="GO" id="GO:0016780">
    <property type="term" value="F:phosphotransferase activity, for other substituted phosphate groups"/>
    <property type="evidence" value="ECO:0007669"/>
    <property type="project" value="TreeGrafter"/>
</dbReference>
<protein>
    <submittedName>
        <fullName evidence="4">O-antigen biosynthesis protein WbqP</fullName>
    </submittedName>
</protein>
<dbReference type="PANTHER" id="PTHR30576:SF10">
    <property type="entry name" value="SLL5057 PROTEIN"/>
    <property type="match status" value="1"/>
</dbReference>
<dbReference type="GO" id="GO:0000271">
    <property type="term" value="P:polysaccharide biosynthetic process"/>
    <property type="evidence" value="ECO:0007669"/>
    <property type="project" value="UniProtKB-KW"/>
</dbReference>
<organism evidence="4 5">
    <name type="scientific">Mesorhizobium qingshengii</name>
    <dbReference type="NCBI Taxonomy" id="1165689"/>
    <lineage>
        <taxon>Bacteria</taxon>
        <taxon>Pseudomonadati</taxon>
        <taxon>Pseudomonadota</taxon>
        <taxon>Alphaproteobacteria</taxon>
        <taxon>Hyphomicrobiales</taxon>
        <taxon>Phyllobacteriaceae</taxon>
        <taxon>Mesorhizobium</taxon>
    </lineage>
</organism>
<dbReference type="Pfam" id="PF02397">
    <property type="entry name" value="Bac_transf"/>
    <property type="match status" value="1"/>
</dbReference>
<feature type="domain" description="Bacterial sugar transferase" evidence="3">
    <location>
        <begin position="20"/>
        <end position="191"/>
    </location>
</feature>
<gene>
    <name evidence="4" type="ORF">SAMN02927914_04422</name>
</gene>
<keyword evidence="2" id="KW-0270">Exopolysaccharide synthesis</keyword>
<evidence type="ECO:0000259" key="3">
    <source>
        <dbReference type="Pfam" id="PF02397"/>
    </source>
</evidence>
<comment type="similarity">
    <text evidence="1">Belongs to the bacterial sugar transferase family.</text>
</comment>
<evidence type="ECO:0000256" key="2">
    <source>
        <dbReference type="ARBA" id="ARBA00023169"/>
    </source>
</evidence>
<dbReference type="Proteomes" id="UP000198588">
    <property type="component" value="Unassembled WGS sequence"/>
</dbReference>
<dbReference type="EMBL" id="FMXM01000015">
    <property type="protein sequence ID" value="SDA91024.1"/>
    <property type="molecule type" value="Genomic_DNA"/>
</dbReference>
<evidence type="ECO:0000256" key="1">
    <source>
        <dbReference type="ARBA" id="ARBA00006464"/>
    </source>
</evidence>